<dbReference type="InterPro" id="IPR013148">
    <property type="entry name" value="Glyco_hydro_32_N"/>
</dbReference>
<evidence type="ECO:0000313" key="13">
    <source>
        <dbReference type="Proteomes" id="UP000471052"/>
    </source>
</evidence>
<protein>
    <recommendedName>
        <fullName evidence="4 8">Sucrose-6-phosphate hydrolase</fullName>
        <ecNumber evidence="3 8">3.2.1.26</ecNumber>
    </recommendedName>
    <alternativeName>
        <fullName evidence="7 9">Invertase</fullName>
    </alternativeName>
</protein>
<dbReference type="AlphaFoldDB" id="A0A6N7X1N1"/>
<dbReference type="SUPFAM" id="SSF75005">
    <property type="entry name" value="Arabinanase/levansucrase/invertase"/>
    <property type="match status" value="1"/>
</dbReference>
<dbReference type="InterPro" id="IPR013189">
    <property type="entry name" value="Glyco_hydro_32_C"/>
</dbReference>
<dbReference type="InterPro" id="IPR051214">
    <property type="entry name" value="GH32_Enzymes"/>
</dbReference>
<gene>
    <name evidence="12" type="ORF">FYJ82_02690</name>
</gene>
<comment type="pathway">
    <text evidence="1 9">Glycan biosynthesis; sucrose metabolism.</text>
</comment>
<dbReference type="OrthoDB" id="9759709at2"/>
<evidence type="ECO:0000256" key="2">
    <source>
        <dbReference type="ARBA" id="ARBA00009902"/>
    </source>
</evidence>
<dbReference type="GO" id="GO:0004564">
    <property type="term" value="F:beta-fructofuranosidase activity"/>
    <property type="evidence" value="ECO:0007669"/>
    <property type="project" value="UniProtKB-EC"/>
</dbReference>
<reference evidence="12 13" key="1">
    <citation type="submission" date="2019-08" db="EMBL/GenBank/DDBJ databases">
        <title>In-depth cultivation of the pig gut microbiome towards novel bacterial diversity and tailored functional studies.</title>
        <authorList>
            <person name="Wylensek D."/>
            <person name="Hitch T.C.A."/>
            <person name="Clavel T."/>
        </authorList>
    </citation>
    <scope>NUCLEOTIDE SEQUENCE [LARGE SCALE GENOMIC DNA]</scope>
    <source>
        <strain evidence="12 13">BL-178-WT-3A</strain>
    </source>
</reference>
<dbReference type="EMBL" id="VUNP01000008">
    <property type="protein sequence ID" value="MST53347.1"/>
    <property type="molecule type" value="Genomic_DNA"/>
</dbReference>
<feature type="domain" description="Glycosyl hydrolase family 32 C-terminal" evidence="11">
    <location>
        <begin position="353"/>
        <end position="431"/>
    </location>
</feature>
<evidence type="ECO:0000313" key="12">
    <source>
        <dbReference type="EMBL" id="MST53347.1"/>
    </source>
</evidence>
<comment type="caution">
    <text evidence="12">The sequence shown here is derived from an EMBL/GenBank/DDBJ whole genome shotgun (WGS) entry which is preliminary data.</text>
</comment>
<comment type="similarity">
    <text evidence="2 8">Belongs to the glycosyl hydrolase 32 family.</text>
</comment>
<evidence type="ECO:0000259" key="11">
    <source>
        <dbReference type="Pfam" id="PF08244"/>
    </source>
</evidence>
<evidence type="ECO:0000259" key="10">
    <source>
        <dbReference type="Pfam" id="PF00251"/>
    </source>
</evidence>
<dbReference type="PANTHER" id="PTHR43101:SF1">
    <property type="entry name" value="BETA-FRUCTOSIDASE"/>
    <property type="match status" value="1"/>
</dbReference>
<name>A0A6N7X1N1_STRAY</name>
<comment type="function">
    <text evidence="9">Enables the bacterium to metabolize sucrose as a sole carbon source.</text>
</comment>
<dbReference type="SMART" id="SM00640">
    <property type="entry name" value="Glyco_32"/>
    <property type="match status" value="1"/>
</dbReference>
<evidence type="ECO:0000256" key="9">
    <source>
        <dbReference type="RuleBase" id="RU365015"/>
    </source>
</evidence>
<keyword evidence="9" id="KW-0963">Cytoplasm</keyword>
<dbReference type="Proteomes" id="UP000471052">
    <property type="component" value="Unassembled WGS sequence"/>
</dbReference>
<keyword evidence="5 8" id="KW-0378">Hydrolase</keyword>
<evidence type="ECO:0000256" key="7">
    <source>
        <dbReference type="ARBA" id="ARBA00033367"/>
    </source>
</evidence>
<evidence type="ECO:0000256" key="5">
    <source>
        <dbReference type="ARBA" id="ARBA00022801"/>
    </source>
</evidence>
<dbReference type="InterPro" id="IPR023296">
    <property type="entry name" value="Glyco_hydro_beta-prop_sf"/>
</dbReference>
<comment type="subcellular location">
    <subcellularLocation>
        <location evidence="9">Cytoplasm</location>
    </subcellularLocation>
</comment>
<accession>A0A6N7X1N1</accession>
<keyword evidence="9" id="KW-0119">Carbohydrate metabolism</keyword>
<dbReference type="Pfam" id="PF08244">
    <property type="entry name" value="Glyco_hydro_32C"/>
    <property type="match status" value="1"/>
</dbReference>
<organism evidence="12 13">
    <name type="scientific">Streptococcus alactolyticus</name>
    <dbReference type="NCBI Taxonomy" id="29389"/>
    <lineage>
        <taxon>Bacteria</taxon>
        <taxon>Bacillati</taxon>
        <taxon>Bacillota</taxon>
        <taxon>Bacilli</taxon>
        <taxon>Lactobacillales</taxon>
        <taxon>Streptococcaceae</taxon>
        <taxon>Streptococcus</taxon>
    </lineage>
</organism>
<evidence type="ECO:0000256" key="3">
    <source>
        <dbReference type="ARBA" id="ARBA00012758"/>
    </source>
</evidence>
<dbReference type="NCBIfam" id="TIGR01322">
    <property type="entry name" value="scrB_fam"/>
    <property type="match status" value="1"/>
</dbReference>
<dbReference type="GO" id="GO:0005985">
    <property type="term" value="P:sucrose metabolic process"/>
    <property type="evidence" value="ECO:0007669"/>
    <property type="project" value="UniProtKB-UniPathway"/>
</dbReference>
<evidence type="ECO:0000256" key="8">
    <source>
        <dbReference type="RuleBase" id="RU362110"/>
    </source>
</evidence>
<evidence type="ECO:0000256" key="6">
    <source>
        <dbReference type="ARBA" id="ARBA00023295"/>
    </source>
</evidence>
<dbReference type="Gene3D" id="2.115.10.20">
    <property type="entry name" value="Glycosyl hydrolase domain, family 43"/>
    <property type="match status" value="1"/>
</dbReference>
<dbReference type="RefSeq" id="WP_154454519.1">
    <property type="nucleotide sequence ID" value="NZ_VUNP01000008.1"/>
</dbReference>
<dbReference type="PANTHER" id="PTHR43101">
    <property type="entry name" value="BETA-FRUCTOSIDASE"/>
    <property type="match status" value="1"/>
</dbReference>
<dbReference type="Pfam" id="PF00251">
    <property type="entry name" value="Glyco_hydro_32N"/>
    <property type="match status" value="1"/>
</dbReference>
<dbReference type="UniPathway" id="UPA00238"/>
<dbReference type="GO" id="GO:0005737">
    <property type="term" value="C:cytoplasm"/>
    <property type="evidence" value="ECO:0007669"/>
    <property type="project" value="UniProtKB-SubCell"/>
</dbReference>
<proteinExistence type="inferred from homology"/>
<dbReference type="SUPFAM" id="SSF49899">
    <property type="entry name" value="Concanavalin A-like lectins/glucanases"/>
    <property type="match status" value="1"/>
</dbReference>
<evidence type="ECO:0000256" key="4">
    <source>
        <dbReference type="ARBA" id="ARBA00019623"/>
    </source>
</evidence>
<dbReference type="EC" id="3.2.1.26" evidence="3 8"/>
<dbReference type="InterPro" id="IPR001362">
    <property type="entry name" value="Glyco_hydro_32"/>
</dbReference>
<keyword evidence="6 8" id="KW-0326">Glycosidase</keyword>
<comment type="catalytic activity">
    <reaction evidence="8">
        <text>Hydrolysis of terminal non-reducing beta-D-fructofuranoside residues in beta-D-fructofuranosides.</text>
        <dbReference type="EC" id="3.2.1.26"/>
    </reaction>
</comment>
<dbReference type="CDD" id="cd08996">
    <property type="entry name" value="GH32_FFase"/>
    <property type="match status" value="1"/>
</dbReference>
<feature type="domain" description="Glycosyl hydrolase family 32 N-terminal" evidence="10">
    <location>
        <begin position="16"/>
        <end position="317"/>
    </location>
</feature>
<sequence>METMTVNNDRYRLGYHVMAKAGWINDPNGFSYFKGYYHIFYQYYPYGSDWGPMHWGHARSKDLVHWKTLPIALEPTIEDGCFSGSAVEYDGKLWLIYTGHHYTDPNDQEQFYEDQNLAYSTDGIHFTKYEGNPVLTTPSGNTKHFRDPKVWQDGDTFYMVLGSQGEDGLGRALLYQSHNLIDWKELSILDKASNLEDEGYMWECPDFFRLNGEDILLMSPQGLEPKGDKYRNLNQTGYLMGQLKEDFTLSRSSFIEIDNGHDFYATQTLLTPDGRRVMIAWMNAWDSPMYEKADGWAGALTLPRELVIRHGKIYQLPIKELKSLREACEFSGTLEAHSKYELARTSEFEMAIKGVTSGKLLTLSDGDNQLDLTVDLSGQRLILNRSTTDGERVAHLDLTDEMTLQVYIDKSSVEIFVNEGSVTFTERIYWNHAIELSLAQACDNQTHIYRLEEEANTY</sequence>
<dbReference type="InterPro" id="IPR006232">
    <property type="entry name" value="Suc6P_hydrolase"/>
</dbReference>
<dbReference type="InterPro" id="IPR013320">
    <property type="entry name" value="ConA-like_dom_sf"/>
</dbReference>
<evidence type="ECO:0000256" key="1">
    <source>
        <dbReference type="ARBA" id="ARBA00004914"/>
    </source>
</evidence>
<dbReference type="Gene3D" id="2.60.120.560">
    <property type="entry name" value="Exo-inulinase, domain 1"/>
    <property type="match status" value="1"/>
</dbReference>